<organism evidence="1 2">
    <name type="scientific">Zhouia spongiae</name>
    <dbReference type="NCBI Taxonomy" id="2202721"/>
    <lineage>
        <taxon>Bacteria</taxon>
        <taxon>Pseudomonadati</taxon>
        <taxon>Bacteroidota</taxon>
        <taxon>Flavobacteriia</taxon>
        <taxon>Flavobacteriales</taxon>
        <taxon>Flavobacteriaceae</taxon>
        <taxon>Zhouia</taxon>
    </lineage>
</organism>
<dbReference type="RefSeq" id="WP_242938100.1">
    <property type="nucleotide sequence ID" value="NZ_CP094326.1"/>
</dbReference>
<name>A0ABY3YPU5_9FLAO</name>
<dbReference type="InterPro" id="IPR032286">
    <property type="entry name" value="DUF4837"/>
</dbReference>
<accession>A0ABY3YPU5</accession>
<dbReference type="PROSITE" id="PS51257">
    <property type="entry name" value="PROKAR_LIPOPROTEIN"/>
    <property type="match status" value="1"/>
</dbReference>
<protein>
    <submittedName>
        <fullName evidence="1">DUF4837 family protein</fullName>
    </submittedName>
</protein>
<evidence type="ECO:0000313" key="2">
    <source>
        <dbReference type="Proteomes" id="UP000829476"/>
    </source>
</evidence>
<keyword evidence="2" id="KW-1185">Reference proteome</keyword>
<evidence type="ECO:0000313" key="1">
    <source>
        <dbReference type="EMBL" id="UNY99728.1"/>
    </source>
</evidence>
<dbReference type="Proteomes" id="UP000829476">
    <property type="component" value="Chromosome"/>
</dbReference>
<gene>
    <name evidence="1" type="ORF">MQE36_05125</name>
</gene>
<dbReference type="EMBL" id="CP094326">
    <property type="protein sequence ID" value="UNY99728.1"/>
    <property type="molecule type" value="Genomic_DNA"/>
</dbReference>
<proteinExistence type="predicted"/>
<dbReference type="Pfam" id="PF16125">
    <property type="entry name" value="DUF4837"/>
    <property type="match status" value="1"/>
</dbReference>
<reference evidence="1 2" key="1">
    <citation type="journal article" date="2018" name="Int. J. Syst. Evol. Microbiol.">
        <title>Zhouia spongiae sp. nov., isolated from a marine sponge.</title>
        <authorList>
            <person name="Zhuang L."/>
            <person name="Lin B."/>
            <person name="Qin F."/>
            <person name="Luo L."/>
        </authorList>
    </citation>
    <scope>NUCLEOTIDE SEQUENCE [LARGE SCALE GENOMIC DNA]</scope>
    <source>
        <strain evidence="1 2">HN-Y44</strain>
    </source>
</reference>
<sequence>MKKILVLIAAGVLILSCKEKSSGKYLPQSVGAINTLSVVIDNTLWKGDVGDEIRDYFAAPVDGLPWEEPLFTIHQMPPEIFTDFARNSRNILYVVQDSSNVTTLKDDVYAKPQKVAFIKGSTSESIIAAIKDNAPKIIDVFKENDLKESQNRFKQSLNKETDLKDKLGVSLTIPSVYKIVKEEENFFWIERQIPKGTMNIIVYEMPKDYYPKDSSRVDEIIKMRDSIGKKYVPGRDPETMWMITEQAYAPYVFDANINGYEAIETKGMWEVKNFFMAGPFINYIVKDPLNDRTLVLEGFTFAPSTDKRDYMFQLESILKTLKIEKKGHI</sequence>